<keyword evidence="2" id="KW-1185">Reference proteome</keyword>
<organism evidence="1 2">
    <name type="scientific">Trifolium medium</name>
    <dbReference type="NCBI Taxonomy" id="97028"/>
    <lineage>
        <taxon>Eukaryota</taxon>
        <taxon>Viridiplantae</taxon>
        <taxon>Streptophyta</taxon>
        <taxon>Embryophyta</taxon>
        <taxon>Tracheophyta</taxon>
        <taxon>Spermatophyta</taxon>
        <taxon>Magnoliopsida</taxon>
        <taxon>eudicotyledons</taxon>
        <taxon>Gunneridae</taxon>
        <taxon>Pentapetalae</taxon>
        <taxon>rosids</taxon>
        <taxon>fabids</taxon>
        <taxon>Fabales</taxon>
        <taxon>Fabaceae</taxon>
        <taxon>Papilionoideae</taxon>
        <taxon>50 kb inversion clade</taxon>
        <taxon>NPAAA clade</taxon>
        <taxon>Hologalegina</taxon>
        <taxon>IRL clade</taxon>
        <taxon>Trifolieae</taxon>
        <taxon>Trifolium</taxon>
    </lineage>
</organism>
<proteinExistence type="predicted"/>
<name>A0A392V170_9FABA</name>
<accession>A0A392V170</accession>
<reference evidence="1 2" key="1">
    <citation type="journal article" date="2018" name="Front. Plant Sci.">
        <title>Red Clover (Trifolium pratense) and Zigzag Clover (T. medium) - A Picture of Genomic Similarities and Differences.</title>
        <authorList>
            <person name="Dluhosova J."/>
            <person name="Istvanek J."/>
            <person name="Nedelnik J."/>
            <person name="Repkova J."/>
        </authorList>
    </citation>
    <scope>NUCLEOTIDE SEQUENCE [LARGE SCALE GENOMIC DNA]</scope>
    <source>
        <strain evidence="2">cv. 10/8</strain>
        <tissue evidence="1">Leaf</tissue>
    </source>
</reference>
<evidence type="ECO:0000313" key="1">
    <source>
        <dbReference type="EMBL" id="MCI81867.1"/>
    </source>
</evidence>
<dbReference type="AlphaFoldDB" id="A0A392V170"/>
<sequence length="52" mass="6500">MLHNQHEMQGYYNRWESAEAHRQHQLHRIVQELGDLRLQFDDFQQHQQPPYD</sequence>
<dbReference type="Proteomes" id="UP000265520">
    <property type="component" value="Unassembled WGS sequence"/>
</dbReference>
<dbReference type="EMBL" id="LXQA011029625">
    <property type="protein sequence ID" value="MCI81867.1"/>
    <property type="molecule type" value="Genomic_DNA"/>
</dbReference>
<evidence type="ECO:0000313" key="2">
    <source>
        <dbReference type="Proteomes" id="UP000265520"/>
    </source>
</evidence>
<comment type="caution">
    <text evidence="1">The sequence shown here is derived from an EMBL/GenBank/DDBJ whole genome shotgun (WGS) entry which is preliminary data.</text>
</comment>
<protein>
    <submittedName>
        <fullName evidence="1">Uncharacterized protein</fullName>
    </submittedName>
</protein>